<dbReference type="Gramene" id="AUR62017512-RA">
    <property type="protein sequence ID" value="AUR62017512-RA:cds"/>
    <property type="gene ID" value="AUR62017512"/>
</dbReference>
<feature type="domain" description="GAG-pre-integrase" evidence="1">
    <location>
        <begin position="426"/>
        <end position="484"/>
    </location>
</feature>
<dbReference type="InterPro" id="IPR025724">
    <property type="entry name" value="GAG-pre-integrase_dom"/>
</dbReference>
<keyword evidence="4" id="KW-1185">Reference proteome</keyword>
<dbReference type="Pfam" id="PF14223">
    <property type="entry name" value="Retrotran_gag_2"/>
    <property type="match status" value="1"/>
</dbReference>
<evidence type="ECO:0000259" key="2">
    <source>
        <dbReference type="Pfam" id="PF22936"/>
    </source>
</evidence>
<evidence type="ECO:0000313" key="4">
    <source>
        <dbReference type="Proteomes" id="UP000596660"/>
    </source>
</evidence>
<sequence>MATDANSVLYLHPNDGSYSISVDKLIGASDYRSWKRSMEIALTSKKKIGFVLGTVIRSTYAADPVTIDQWDTCNSMVISWIHACLSDTIKKSVLYINTARETWVQLEKIFSMANGSRKYKLNKDLYQLKQNSLTINEYYTAMSSLWEELDSMNALPVVNDMSAEFLNGLDDHYGAMRIQMLMLTPLPTVESACSMLQQEESQRDVLISKAESDISAMYSRQFPVKPTVTCSHCGGKGHSQNKCWYLYCFPKKQEKPRLNPVNTAAETHAIFQYTKKGSETDEELDNSFSGMVSCNHAESVLNGWIIDSGASDHMTYDVSKFTDPKIAVALPKITLPTGDSASISHTGNVSLCNSLHLHNVLCVPKFRYNLLSVPKLTKDSQCEVNFYGTHCVIRDAVSKKVKGVGKAKKGLYYLVNEPLGSDLISQEQNTHNCFAAQDEMNSVPFAVWHHRLGHASVKKLKHIPCVKKTIKENSQICVTCPMEKFTKLPYQLSESHAAKPFELIHMISRVLT</sequence>
<reference evidence="3" key="2">
    <citation type="submission" date="2021-03" db="UniProtKB">
        <authorList>
            <consortium name="EnsemblPlants"/>
        </authorList>
    </citation>
    <scope>IDENTIFICATION</scope>
</reference>
<dbReference type="PANTHER" id="PTHR37610:SF6">
    <property type="entry name" value="GAG-POLYPEPTIDE OF LTR COPIA-TYPE-RELATED"/>
    <property type="match status" value="1"/>
</dbReference>
<proteinExistence type="predicted"/>
<dbReference type="Pfam" id="PF22936">
    <property type="entry name" value="Pol_BBD"/>
    <property type="match status" value="1"/>
</dbReference>
<dbReference type="OMA" id="AETHAIF"/>
<evidence type="ECO:0000259" key="1">
    <source>
        <dbReference type="Pfam" id="PF13976"/>
    </source>
</evidence>
<reference evidence="3" key="1">
    <citation type="journal article" date="2017" name="Nature">
        <title>The genome of Chenopodium quinoa.</title>
        <authorList>
            <person name="Jarvis D.E."/>
            <person name="Ho Y.S."/>
            <person name="Lightfoot D.J."/>
            <person name="Schmoeckel S.M."/>
            <person name="Li B."/>
            <person name="Borm T.J.A."/>
            <person name="Ohyanagi H."/>
            <person name="Mineta K."/>
            <person name="Michell C.T."/>
            <person name="Saber N."/>
            <person name="Kharbatia N.M."/>
            <person name="Rupper R.R."/>
            <person name="Sharp A.R."/>
            <person name="Dally N."/>
            <person name="Boughton B.A."/>
            <person name="Woo Y.H."/>
            <person name="Gao G."/>
            <person name="Schijlen E.G.W.M."/>
            <person name="Guo X."/>
            <person name="Momin A.A."/>
            <person name="Negrao S."/>
            <person name="Al-Babili S."/>
            <person name="Gehring C."/>
            <person name="Roessner U."/>
            <person name="Jung C."/>
            <person name="Murphy K."/>
            <person name="Arold S.T."/>
            <person name="Gojobori T."/>
            <person name="van der Linden C.G."/>
            <person name="van Loo E.N."/>
            <person name="Jellen E.N."/>
            <person name="Maughan P.J."/>
            <person name="Tester M."/>
        </authorList>
    </citation>
    <scope>NUCLEOTIDE SEQUENCE [LARGE SCALE GENOMIC DNA]</scope>
    <source>
        <strain evidence="3">cv. PI 614886</strain>
    </source>
</reference>
<dbReference type="PANTHER" id="PTHR37610">
    <property type="entry name" value="CCHC-TYPE DOMAIN-CONTAINING PROTEIN"/>
    <property type="match status" value="1"/>
</dbReference>
<feature type="domain" description="Retrovirus-related Pol polyprotein from transposon TNT 1-94-like beta-barrel" evidence="2">
    <location>
        <begin position="304"/>
        <end position="378"/>
    </location>
</feature>
<dbReference type="InterPro" id="IPR054722">
    <property type="entry name" value="PolX-like_BBD"/>
</dbReference>
<name>A0A803LRD3_CHEQI</name>
<protein>
    <submittedName>
        <fullName evidence="3">Uncharacterized protein</fullName>
    </submittedName>
</protein>
<dbReference type="AlphaFoldDB" id="A0A803LRD3"/>
<dbReference type="Pfam" id="PF13976">
    <property type="entry name" value="gag_pre-integrs"/>
    <property type="match status" value="1"/>
</dbReference>
<accession>A0A803LRD3</accession>
<organism evidence="3 4">
    <name type="scientific">Chenopodium quinoa</name>
    <name type="common">Quinoa</name>
    <dbReference type="NCBI Taxonomy" id="63459"/>
    <lineage>
        <taxon>Eukaryota</taxon>
        <taxon>Viridiplantae</taxon>
        <taxon>Streptophyta</taxon>
        <taxon>Embryophyta</taxon>
        <taxon>Tracheophyta</taxon>
        <taxon>Spermatophyta</taxon>
        <taxon>Magnoliopsida</taxon>
        <taxon>eudicotyledons</taxon>
        <taxon>Gunneridae</taxon>
        <taxon>Pentapetalae</taxon>
        <taxon>Caryophyllales</taxon>
        <taxon>Chenopodiaceae</taxon>
        <taxon>Chenopodioideae</taxon>
        <taxon>Atripliceae</taxon>
        <taxon>Chenopodium</taxon>
    </lineage>
</organism>
<dbReference type="EnsemblPlants" id="AUR62017512-RA">
    <property type="protein sequence ID" value="AUR62017512-RA:cds"/>
    <property type="gene ID" value="AUR62017512"/>
</dbReference>
<dbReference type="Proteomes" id="UP000596660">
    <property type="component" value="Unplaced"/>
</dbReference>
<evidence type="ECO:0000313" key="3">
    <source>
        <dbReference type="EnsemblPlants" id="AUR62017512-RA:cds"/>
    </source>
</evidence>